<gene>
    <name evidence="1" type="ORF">I551_7722</name>
</gene>
<evidence type="ECO:0000313" key="1">
    <source>
        <dbReference type="EMBL" id="EUA85809.1"/>
    </source>
</evidence>
<proteinExistence type="predicted"/>
<evidence type="ECO:0000313" key="2">
    <source>
        <dbReference type="Proteomes" id="UP000020681"/>
    </source>
</evidence>
<protein>
    <submittedName>
        <fullName evidence="1">Uncharacterized protein</fullName>
    </submittedName>
</protein>
<dbReference type="Proteomes" id="UP000020681">
    <property type="component" value="Unassembled WGS sequence"/>
</dbReference>
<organism evidence="1 2">
    <name type="scientific">Mycobacterium ulcerans str. Harvey</name>
    <dbReference type="NCBI Taxonomy" id="1299332"/>
    <lineage>
        <taxon>Bacteria</taxon>
        <taxon>Bacillati</taxon>
        <taxon>Actinomycetota</taxon>
        <taxon>Actinomycetes</taxon>
        <taxon>Mycobacteriales</taxon>
        <taxon>Mycobacteriaceae</taxon>
        <taxon>Mycobacterium</taxon>
        <taxon>Mycobacterium ulcerans group</taxon>
    </lineage>
</organism>
<accession>A0ABP3A4K3</accession>
<name>A0ABP3A4K3_MYCUL</name>
<keyword evidence="2" id="KW-1185">Reference proteome</keyword>
<dbReference type="EMBL" id="JAOL01000188">
    <property type="protein sequence ID" value="EUA85809.1"/>
    <property type="molecule type" value="Genomic_DNA"/>
</dbReference>
<sequence length="41" mass="4430">MFSGRSRAEEASLRFGDRHIVDARLAAAISPEGVNSHSSFP</sequence>
<comment type="caution">
    <text evidence="1">The sequence shown here is derived from an EMBL/GenBank/DDBJ whole genome shotgun (WGS) entry which is preliminary data.</text>
</comment>
<reference evidence="1 2" key="1">
    <citation type="submission" date="2014-01" db="EMBL/GenBank/DDBJ databases">
        <authorList>
            <person name="Dobos K."/>
            <person name="Lenaerts A."/>
            <person name="Ordway D."/>
            <person name="DeGroote M.A."/>
            <person name="Parker T."/>
            <person name="Sizemore C."/>
            <person name="Tallon L.J."/>
            <person name="Sadzewicz L.K."/>
            <person name="Sengamalay N."/>
            <person name="Fraser C.M."/>
            <person name="Hine E."/>
            <person name="Shefchek K.A."/>
            <person name="Das S.P."/>
            <person name="Tettelin H."/>
        </authorList>
    </citation>
    <scope>NUCLEOTIDE SEQUENCE [LARGE SCALE GENOMIC DNA]</scope>
    <source>
        <strain evidence="1 2">Harvey</strain>
    </source>
</reference>